<reference evidence="2" key="1">
    <citation type="submission" date="2020-05" db="EMBL/GenBank/DDBJ databases">
        <authorList>
            <person name="Chiriac C."/>
            <person name="Salcher M."/>
            <person name="Ghai R."/>
            <person name="Kavagutti S V."/>
        </authorList>
    </citation>
    <scope>NUCLEOTIDE SEQUENCE</scope>
</reference>
<sequence length="68" mass="6878">MMRQMAKGGMPQLPPGMKMPMGMGGAMGQGMGQGMGAPGGGFGAGKQTPQKKKSKSGNPAKRALEEGR</sequence>
<accession>A0A6J7BM02</accession>
<proteinExistence type="predicted"/>
<name>A0A6J7BM02_9ZZZZ</name>
<organism evidence="2">
    <name type="scientific">freshwater metagenome</name>
    <dbReference type="NCBI Taxonomy" id="449393"/>
    <lineage>
        <taxon>unclassified sequences</taxon>
        <taxon>metagenomes</taxon>
        <taxon>ecological metagenomes</taxon>
    </lineage>
</organism>
<feature type="region of interest" description="Disordered" evidence="1">
    <location>
        <begin position="1"/>
        <end position="68"/>
    </location>
</feature>
<gene>
    <name evidence="2" type="ORF">UFOPK3266_01461</name>
</gene>
<evidence type="ECO:0000256" key="1">
    <source>
        <dbReference type="SAM" id="MobiDB-lite"/>
    </source>
</evidence>
<feature type="compositionally biased region" description="Gly residues" evidence="1">
    <location>
        <begin position="22"/>
        <end position="44"/>
    </location>
</feature>
<protein>
    <submittedName>
        <fullName evidence="2">Unannotated protein</fullName>
    </submittedName>
</protein>
<feature type="compositionally biased region" description="Low complexity" evidence="1">
    <location>
        <begin position="7"/>
        <end position="21"/>
    </location>
</feature>
<dbReference type="AlphaFoldDB" id="A0A6J7BM02"/>
<evidence type="ECO:0000313" key="2">
    <source>
        <dbReference type="EMBL" id="CAB4845198.1"/>
    </source>
</evidence>
<dbReference type="EMBL" id="CAFBAA010000050">
    <property type="protein sequence ID" value="CAB4845198.1"/>
    <property type="molecule type" value="Genomic_DNA"/>
</dbReference>